<name>A0A0F9L802_9ZZZZ</name>
<evidence type="ECO:0000313" key="1">
    <source>
        <dbReference type="EMBL" id="KKM83581.1"/>
    </source>
</evidence>
<dbReference type="EMBL" id="LAZR01007692">
    <property type="protein sequence ID" value="KKM83581.1"/>
    <property type="molecule type" value="Genomic_DNA"/>
</dbReference>
<accession>A0A0F9L802</accession>
<gene>
    <name evidence="1" type="ORF">LCGC14_1308000</name>
</gene>
<comment type="caution">
    <text evidence="1">The sequence shown here is derived from an EMBL/GenBank/DDBJ whole genome shotgun (WGS) entry which is preliminary data.</text>
</comment>
<proteinExistence type="predicted"/>
<protein>
    <submittedName>
        <fullName evidence="1">Uncharacterized protein</fullName>
    </submittedName>
</protein>
<dbReference type="AlphaFoldDB" id="A0A0F9L802"/>
<sequence length="218" mass="25110">MVSLIKNPILGEFLKYTLINLLPRDRQEACGEGEDFWCADYWTLEVAKCLYIGNERYMNDPLPRRLEGNKSFSKNEIVAASNVKRSMVKFLASFEGDNLLVCEVGRGLDILVAIISRQWNKIHCYDNNGLYGKNLEEFFSPYGYQDKIIFTAIPTHNFDVETIGEDTMMLINHTRVGIDAAIKFFECPKITYIIKDGKLTRIDYIIKDGKLTRKLGDW</sequence>
<reference evidence="1" key="1">
    <citation type="journal article" date="2015" name="Nature">
        <title>Complex archaea that bridge the gap between prokaryotes and eukaryotes.</title>
        <authorList>
            <person name="Spang A."/>
            <person name="Saw J.H."/>
            <person name="Jorgensen S.L."/>
            <person name="Zaremba-Niedzwiedzka K."/>
            <person name="Martijn J."/>
            <person name="Lind A.E."/>
            <person name="van Eijk R."/>
            <person name="Schleper C."/>
            <person name="Guy L."/>
            <person name="Ettema T.J."/>
        </authorList>
    </citation>
    <scope>NUCLEOTIDE SEQUENCE</scope>
</reference>
<organism evidence="1">
    <name type="scientific">marine sediment metagenome</name>
    <dbReference type="NCBI Taxonomy" id="412755"/>
    <lineage>
        <taxon>unclassified sequences</taxon>
        <taxon>metagenomes</taxon>
        <taxon>ecological metagenomes</taxon>
    </lineage>
</organism>